<protein>
    <recommendedName>
        <fullName evidence="3">DUF3090 family protein</fullName>
    </recommendedName>
</protein>
<dbReference type="OrthoDB" id="156387at2"/>
<proteinExistence type="predicted"/>
<reference evidence="2" key="1">
    <citation type="submission" date="2018-12" db="EMBL/GenBank/DDBJ databases">
        <title>Tengunoibacter tsumagoiensis gen. nov., sp. nov., Dictyobacter kobayashii sp. nov., D. alpinus sp. nov., and D. joshuensis sp. nov. and description of Dictyobacteraceae fam. nov. within the order Ktedonobacterales isolated from Tengu-no-mugimeshi.</title>
        <authorList>
            <person name="Wang C.M."/>
            <person name="Zheng Y."/>
            <person name="Sakai Y."/>
            <person name="Toyoda A."/>
            <person name="Minakuchi Y."/>
            <person name="Abe K."/>
            <person name="Yokota A."/>
            <person name="Yabe S."/>
        </authorList>
    </citation>
    <scope>NUCLEOTIDE SEQUENCE [LARGE SCALE GENOMIC DNA]</scope>
    <source>
        <strain evidence="2">Uno16</strain>
    </source>
</reference>
<dbReference type="EMBL" id="BIFT01000001">
    <property type="protein sequence ID" value="GCE25811.1"/>
    <property type="molecule type" value="Genomic_DNA"/>
</dbReference>
<gene>
    <name evidence="1" type="ORF">KDA_12950</name>
</gene>
<accession>A0A402B384</accession>
<keyword evidence="2" id="KW-1185">Reference proteome</keyword>
<comment type="caution">
    <text evidence="1">The sequence shown here is derived from an EMBL/GenBank/DDBJ whole genome shotgun (WGS) entry which is preliminary data.</text>
</comment>
<sequence>MSSDLGLVSVLGADAVGQPGQRRFRLFARNTWASLVMWMEKEQLAGLAEALDRTLALITEGQVLRTEARAGGNPLVEGMPADFPRYPTFDAQVGQMRLSYDEHDAFFTLLLTPLGMSQEEGQEPEITMAEDEQITLAFNQQQAQDLSTAIQVVISSGRPVCPLCHAPLDGGPHACVKQNGHRDVTPIEELNNGDEPEA</sequence>
<dbReference type="Proteomes" id="UP000287171">
    <property type="component" value="Unassembled WGS sequence"/>
</dbReference>
<evidence type="ECO:0000313" key="1">
    <source>
        <dbReference type="EMBL" id="GCE25811.1"/>
    </source>
</evidence>
<dbReference type="RefSeq" id="WP_126626354.1">
    <property type="nucleotide sequence ID" value="NZ_BIFT01000001.1"/>
</dbReference>
<dbReference type="Pfam" id="PF11290">
    <property type="entry name" value="DUF3090"/>
    <property type="match status" value="1"/>
</dbReference>
<dbReference type="AlphaFoldDB" id="A0A402B384"/>
<dbReference type="InterPro" id="IPR021441">
    <property type="entry name" value="DUF3090"/>
</dbReference>
<organism evidence="1 2">
    <name type="scientific">Dictyobacter alpinus</name>
    <dbReference type="NCBI Taxonomy" id="2014873"/>
    <lineage>
        <taxon>Bacteria</taxon>
        <taxon>Bacillati</taxon>
        <taxon>Chloroflexota</taxon>
        <taxon>Ktedonobacteria</taxon>
        <taxon>Ktedonobacterales</taxon>
        <taxon>Dictyobacteraceae</taxon>
        <taxon>Dictyobacter</taxon>
    </lineage>
</organism>
<name>A0A402B384_9CHLR</name>
<evidence type="ECO:0008006" key="3">
    <source>
        <dbReference type="Google" id="ProtNLM"/>
    </source>
</evidence>
<evidence type="ECO:0000313" key="2">
    <source>
        <dbReference type="Proteomes" id="UP000287171"/>
    </source>
</evidence>